<evidence type="ECO:0000256" key="5">
    <source>
        <dbReference type="ARBA" id="ARBA00022692"/>
    </source>
</evidence>
<evidence type="ECO:0000259" key="15">
    <source>
        <dbReference type="Pfam" id="PF00593"/>
    </source>
</evidence>
<keyword evidence="8 13" id="KW-0798">TonB box</keyword>
<evidence type="ECO:0000256" key="12">
    <source>
        <dbReference type="PROSITE-ProRule" id="PRU01360"/>
    </source>
</evidence>
<dbReference type="GO" id="GO:0009279">
    <property type="term" value="C:cell outer membrane"/>
    <property type="evidence" value="ECO:0007669"/>
    <property type="project" value="UniProtKB-SubCell"/>
</dbReference>
<feature type="signal peptide" evidence="14">
    <location>
        <begin position="1"/>
        <end position="44"/>
    </location>
</feature>
<protein>
    <submittedName>
        <fullName evidence="17">TonB-dependent receptor</fullName>
    </submittedName>
</protein>
<feature type="domain" description="TonB-dependent receptor-like beta-barrel" evidence="15">
    <location>
        <begin position="201"/>
        <end position="607"/>
    </location>
</feature>
<dbReference type="CDD" id="cd01347">
    <property type="entry name" value="ligand_gated_channel"/>
    <property type="match status" value="1"/>
</dbReference>
<proteinExistence type="inferred from homology"/>
<evidence type="ECO:0000256" key="1">
    <source>
        <dbReference type="ARBA" id="ARBA00004571"/>
    </source>
</evidence>
<comment type="subcellular location">
    <subcellularLocation>
        <location evidence="1 12">Cell outer membrane</location>
        <topology evidence="1 12">Multi-pass membrane protein</topology>
    </subcellularLocation>
</comment>
<dbReference type="PROSITE" id="PS52016">
    <property type="entry name" value="TONB_DEPENDENT_REC_3"/>
    <property type="match status" value="1"/>
</dbReference>
<keyword evidence="9 12" id="KW-0472">Membrane</keyword>
<name>A0A418WZG6_9BURK</name>
<evidence type="ECO:0000256" key="3">
    <source>
        <dbReference type="ARBA" id="ARBA00022448"/>
    </source>
</evidence>
<evidence type="ECO:0000256" key="4">
    <source>
        <dbReference type="ARBA" id="ARBA00022452"/>
    </source>
</evidence>
<accession>A0A418WZG6</accession>
<dbReference type="Pfam" id="PF00593">
    <property type="entry name" value="TonB_dep_Rec_b-barrel"/>
    <property type="match status" value="1"/>
</dbReference>
<dbReference type="GO" id="GO:0015889">
    <property type="term" value="P:cobalamin transport"/>
    <property type="evidence" value="ECO:0007669"/>
    <property type="project" value="TreeGrafter"/>
</dbReference>
<evidence type="ECO:0000313" key="17">
    <source>
        <dbReference type="EMBL" id="RJG05619.1"/>
    </source>
</evidence>
<evidence type="ECO:0000259" key="16">
    <source>
        <dbReference type="Pfam" id="PF07715"/>
    </source>
</evidence>
<dbReference type="AlphaFoldDB" id="A0A418WZG6"/>
<dbReference type="InterPro" id="IPR000531">
    <property type="entry name" value="Beta-barrel_TonB"/>
</dbReference>
<comment type="similarity">
    <text evidence="2 12 13">Belongs to the TonB-dependent receptor family.</text>
</comment>
<dbReference type="Gene3D" id="2.40.170.20">
    <property type="entry name" value="TonB-dependent receptor, beta-barrel domain"/>
    <property type="match status" value="1"/>
</dbReference>
<keyword evidence="11 12" id="KW-0998">Cell outer membrane</keyword>
<comment type="caution">
    <text evidence="17">The sequence shown here is derived from an EMBL/GenBank/DDBJ whole genome shotgun (WGS) entry which is preliminary data.</text>
</comment>
<feature type="chain" id="PRO_5019358863" evidence="14">
    <location>
        <begin position="45"/>
        <end position="644"/>
    </location>
</feature>
<evidence type="ECO:0000256" key="9">
    <source>
        <dbReference type="ARBA" id="ARBA00023136"/>
    </source>
</evidence>
<dbReference type="InterPro" id="IPR037066">
    <property type="entry name" value="Plug_dom_sf"/>
</dbReference>
<evidence type="ECO:0000256" key="8">
    <source>
        <dbReference type="ARBA" id="ARBA00023077"/>
    </source>
</evidence>
<keyword evidence="5 12" id="KW-0812">Transmembrane</keyword>
<evidence type="ECO:0000256" key="7">
    <source>
        <dbReference type="ARBA" id="ARBA00023065"/>
    </source>
</evidence>
<evidence type="ECO:0000256" key="14">
    <source>
        <dbReference type="SAM" id="SignalP"/>
    </source>
</evidence>
<dbReference type="InterPro" id="IPR012910">
    <property type="entry name" value="Plug_dom"/>
</dbReference>
<evidence type="ECO:0000256" key="13">
    <source>
        <dbReference type="RuleBase" id="RU003357"/>
    </source>
</evidence>
<dbReference type="EMBL" id="QYUN01000002">
    <property type="protein sequence ID" value="RJG05619.1"/>
    <property type="molecule type" value="Genomic_DNA"/>
</dbReference>
<evidence type="ECO:0000256" key="6">
    <source>
        <dbReference type="ARBA" id="ARBA00022729"/>
    </source>
</evidence>
<keyword evidence="7" id="KW-0406">Ion transport</keyword>
<reference evidence="17 18" key="1">
    <citation type="submission" date="2018-09" db="EMBL/GenBank/DDBJ databases">
        <authorList>
            <person name="Zhu H."/>
        </authorList>
    </citation>
    <scope>NUCLEOTIDE SEQUENCE [LARGE SCALE GENOMIC DNA]</scope>
    <source>
        <strain evidence="17 18">K2R10-39</strain>
    </source>
</reference>
<dbReference type="PANTHER" id="PTHR30069">
    <property type="entry name" value="TONB-DEPENDENT OUTER MEMBRANE RECEPTOR"/>
    <property type="match status" value="1"/>
</dbReference>
<dbReference type="Proteomes" id="UP000285190">
    <property type="component" value="Unassembled WGS sequence"/>
</dbReference>
<gene>
    <name evidence="17" type="ORF">D3870_05920</name>
</gene>
<dbReference type="Gene3D" id="2.170.130.10">
    <property type="entry name" value="TonB-dependent receptor, plug domain"/>
    <property type="match status" value="1"/>
</dbReference>
<dbReference type="PANTHER" id="PTHR30069:SF53">
    <property type="entry name" value="COLICIN I RECEPTOR-RELATED"/>
    <property type="match status" value="1"/>
</dbReference>
<dbReference type="GO" id="GO:0006811">
    <property type="term" value="P:monoatomic ion transport"/>
    <property type="evidence" value="ECO:0007669"/>
    <property type="project" value="UniProtKB-KW"/>
</dbReference>
<feature type="domain" description="TonB-dependent receptor plug" evidence="16">
    <location>
        <begin position="64"/>
        <end position="171"/>
    </location>
</feature>
<evidence type="ECO:0000256" key="11">
    <source>
        <dbReference type="ARBA" id="ARBA00023237"/>
    </source>
</evidence>
<keyword evidence="6 14" id="KW-0732">Signal</keyword>
<evidence type="ECO:0000313" key="18">
    <source>
        <dbReference type="Proteomes" id="UP000285190"/>
    </source>
</evidence>
<keyword evidence="3 12" id="KW-0813">Transport</keyword>
<keyword evidence="10 17" id="KW-0675">Receptor</keyword>
<dbReference type="Pfam" id="PF07715">
    <property type="entry name" value="Plug"/>
    <property type="match status" value="1"/>
</dbReference>
<dbReference type="InterPro" id="IPR036942">
    <property type="entry name" value="Beta-barrel_TonB_sf"/>
</dbReference>
<sequence>MRGGKPRFHSKIIIMQRQTHWMPTVIASALSFAFSFPISGAAQAAEPMLSPVVVTATRQETRASDLLSDVTVIDREEIERNSGDTIVELLTRQAGIQSYRSGGQGAQTGFFVRGANTNQVKVLVDGLPLNGAADQSGSSALYNLPLANVERIEILRGPASTLYGADAIGGVIQIFTRKGEPGVKADGFIGYGTHNTYQANAGISAGGEQWRLRVDGSRDSTQGISAQTNATRQDADKEGYYNNAGSVAFSFLPAQGQELGASVRHNEGRSHFDSGNVPANSNYDFYNDFRSSQWQVFSKNRITSSWRSNLLYGQTTEWTSIHSLDFMGSPEVSTFETQNRQLSWQNDIDLSLGKLLLAAEHLEQQGSPSQNFDGRDSMRNNSLLAGWTGNWNRHRWQLNARHDEHSAFGSKDTYGLAYGYQLTPQWRAQASYGTAFKAPSLSQLYMPIYGNPALQPEEAKNREIGLVWEQGKHSASATYYRNNVTNLIGYDPFTFQSINIGRASLEGVTLAYSGKFGDWNLRASYDWLDAVNEESRKQLPLRARNKAQVAVLRRLGLLETGVELNSVGSRYASTRETGRMGGYTLVNLTARYALSKNWSLEGRIDNLFDKQYETSRADYFNYTNLNTYGTLGTTAFVGIRYTPN</sequence>
<dbReference type="InterPro" id="IPR039426">
    <property type="entry name" value="TonB-dep_rcpt-like"/>
</dbReference>
<dbReference type="SUPFAM" id="SSF56935">
    <property type="entry name" value="Porins"/>
    <property type="match status" value="1"/>
</dbReference>
<evidence type="ECO:0000256" key="10">
    <source>
        <dbReference type="ARBA" id="ARBA00023170"/>
    </source>
</evidence>
<organism evidence="17 18">
    <name type="scientific">Noviherbaspirillum cavernae</name>
    <dbReference type="NCBI Taxonomy" id="2320862"/>
    <lineage>
        <taxon>Bacteria</taxon>
        <taxon>Pseudomonadati</taxon>
        <taxon>Pseudomonadota</taxon>
        <taxon>Betaproteobacteria</taxon>
        <taxon>Burkholderiales</taxon>
        <taxon>Oxalobacteraceae</taxon>
        <taxon>Noviherbaspirillum</taxon>
    </lineage>
</organism>
<keyword evidence="4 12" id="KW-1134">Transmembrane beta strand</keyword>
<keyword evidence="18" id="KW-1185">Reference proteome</keyword>
<evidence type="ECO:0000256" key="2">
    <source>
        <dbReference type="ARBA" id="ARBA00009810"/>
    </source>
</evidence>